<organism evidence="2 3">
    <name type="scientific">Xanthomonas arboricola pv. guizotiae</name>
    <dbReference type="NCBI Taxonomy" id="487867"/>
    <lineage>
        <taxon>Bacteria</taxon>
        <taxon>Pseudomonadati</taxon>
        <taxon>Pseudomonadota</taxon>
        <taxon>Gammaproteobacteria</taxon>
        <taxon>Lysobacterales</taxon>
        <taxon>Lysobacteraceae</taxon>
        <taxon>Xanthomonas</taxon>
    </lineage>
</organism>
<comment type="caution">
    <text evidence="2">The sequence shown here is derived from an EMBL/GenBank/DDBJ whole genome shotgun (WGS) entry which is preliminary data.</text>
</comment>
<proteinExistence type="predicted"/>
<gene>
    <name evidence="2" type="ORF">XarbCFBP7409_16670</name>
</gene>
<accession>A0A2S6ZUF5</accession>
<dbReference type="AlphaFoldDB" id="A0A2S6ZUF5"/>
<evidence type="ECO:0000313" key="2">
    <source>
        <dbReference type="EMBL" id="PPT95918.1"/>
    </source>
</evidence>
<sequence length="74" mass="8286">MFQGRQPRPDEPGQRTGHVQRDGQKPPAMAGQAGEPLTWPPRGRWSRTVPESSEGRLLANQLPTKSNPYLARRV</sequence>
<feature type="region of interest" description="Disordered" evidence="1">
    <location>
        <begin position="1"/>
        <end position="74"/>
    </location>
</feature>
<reference evidence="2 3" key="1">
    <citation type="submission" date="2016-08" db="EMBL/GenBank/DDBJ databases">
        <title>Evolution of the type three secretion system and type three effector repertoires in Xanthomonas.</title>
        <authorList>
            <person name="Merda D."/>
            <person name="Briand M."/>
            <person name="Bosis E."/>
            <person name="Rousseau C."/>
            <person name="Portier P."/>
            <person name="Jacques M.-A."/>
            <person name="Fischer-Le Saux M."/>
        </authorList>
    </citation>
    <scope>NUCLEOTIDE SEQUENCE [LARGE SCALE GENOMIC DNA]</scope>
    <source>
        <strain evidence="2 3">CFBP 7409</strain>
    </source>
</reference>
<evidence type="ECO:0000256" key="1">
    <source>
        <dbReference type="SAM" id="MobiDB-lite"/>
    </source>
</evidence>
<evidence type="ECO:0000313" key="3">
    <source>
        <dbReference type="Proteomes" id="UP000238049"/>
    </source>
</evidence>
<dbReference type="EMBL" id="MDSL01000041">
    <property type="protein sequence ID" value="PPT95918.1"/>
    <property type="molecule type" value="Genomic_DNA"/>
</dbReference>
<name>A0A2S6ZUF5_9XANT</name>
<protein>
    <submittedName>
        <fullName evidence="2">Uncharacterized protein</fullName>
    </submittedName>
</protein>
<feature type="compositionally biased region" description="Basic and acidic residues" evidence="1">
    <location>
        <begin position="7"/>
        <end position="24"/>
    </location>
</feature>
<dbReference type="Proteomes" id="UP000238049">
    <property type="component" value="Unassembled WGS sequence"/>
</dbReference>